<dbReference type="PANTHER" id="PTHR33917:SF3">
    <property type="entry name" value="PROTEIN EXECUTER 1, CHLOROPLASTIC"/>
    <property type="match status" value="1"/>
</dbReference>
<reference evidence="2 3" key="1">
    <citation type="submission" date="2024-08" db="EMBL/GenBank/DDBJ databases">
        <title>Insights into the chromosomal genome structure of Flemingia macrophylla.</title>
        <authorList>
            <person name="Ding Y."/>
            <person name="Zhao Y."/>
            <person name="Bi W."/>
            <person name="Wu M."/>
            <person name="Zhao G."/>
            <person name="Gong Y."/>
            <person name="Li W."/>
            <person name="Zhang P."/>
        </authorList>
    </citation>
    <scope>NUCLEOTIDE SEQUENCE [LARGE SCALE GENOMIC DNA]</scope>
    <source>
        <strain evidence="2">DYQJB</strain>
        <tissue evidence="2">Leaf</tissue>
    </source>
</reference>
<comment type="caution">
    <text evidence="2">The sequence shown here is derived from an EMBL/GenBank/DDBJ whole genome shotgun (WGS) entry which is preliminary data.</text>
</comment>
<proteinExistence type="predicted"/>
<dbReference type="AlphaFoldDB" id="A0ABD1N1U4"/>
<dbReference type="InterPro" id="IPR044680">
    <property type="entry name" value="EX1/2"/>
</dbReference>
<keyword evidence="3" id="KW-1185">Reference proteome</keyword>
<accession>A0ABD1N1U4</accession>
<evidence type="ECO:0000256" key="1">
    <source>
        <dbReference type="SAM" id="MobiDB-lite"/>
    </source>
</evidence>
<evidence type="ECO:0000313" key="2">
    <source>
        <dbReference type="EMBL" id="KAL2342052.1"/>
    </source>
</evidence>
<name>A0ABD1N1U4_9FABA</name>
<sequence>MTTLIHPPMVSTSPSTTKHFNFRNSKLSSSFPFSFSRPSLPFPSLSHDVVSNSLNKSHSFFNSLRGSASVNDEEWDWDRWRSHFHEVDQQERLLRILKTLLRDAVRFEDYEDAATLKVAIAAVANNDTVGTVMAHLNRAIEEERYSDAAFLRDEAGTGLVGWWAGLSKDINDPRGLIIRITPEHGRYVARTYSPRQLVSSAAGVPLFEIFLTKNKKDEFKSQVVYLKQRTASFKALNAAEKLSLYKSPNDPEVVDDSSDASEGMPEFQNVLKDTIPGVNMKVLKVTTPDKVDEDIMSKVIEQTTEQEEDEHADEDADKDNNKENPEPKDIKSETDDEIELNSSLETFVREEQSKVAGKVIISGLVQELSSRLSMRDLRVPAKLETAGQGSFSFTIEHEVNQQVGHGKGKPSPDNSTKIGDQLSVDRVMSNVAKFIGGRKVPSKVLKDVGELISLSVSLAQTHEQLSGSTIFSRIEIPTSLDPLNGLYIGSHGLNSSEVIQLRCKYGNWQEDGESKKHSDLEFYQYVEALKLTGDPYIPAGQVAFRAKVGKRYQLPHEGIIPKELGLIARYKGQGRLADPKFQNPRWVDGELVILEGKYIRLFNLCTGPIIGFVYWAPDRPILAVFNRLILQQ</sequence>
<dbReference type="EMBL" id="JBGMDY010000003">
    <property type="protein sequence ID" value="KAL2342052.1"/>
    <property type="molecule type" value="Genomic_DNA"/>
</dbReference>
<dbReference type="Pfam" id="PF12014">
    <property type="entry name" value="Cyclin_D1_bind"/>
    <property type="match status" value="1"/>
</dbReference>
<feature type="compositionally biased region" description="Acidic residues" evidence="1">
    <location>
        <begin position="304"/>
        <end position="317"/>
    </location>
</feature>
<dbReference type="Proteomes" id="UP001603857">
    <property type="component" value="Unassembled WGS sequence"/>
</dbReference>
<evidence type="ECO:0000313" key="3">
    <source>
        <dbReference type="Proteomes" id="UP001603857"/>
    </source>
</evidence>
<gene>
    <name evidence="2" type="ORF">Fmac_009992</name>
</gene>
<protein>
    <recommendedName>
        <fullName evidence="4">Protein EXECUTER 1, chloroplastic</fullName>
    </recommendedName>
</protein>
<evidence type="ECO:0008006" key="4">
    <source>
        <dbReference type="Google" id="ProtNLM"/>
    </source>
</evidence>
<dbReference type="PANTHER" id="PTHR33917">
    <property type="entry name" value="PROTEIN EXECUTER 1, CHLOROPLASTIC"/>
    <property type="match status" value="1"/>
</dbReference>
<organism evidence="2 3">
    <name type="scientific">Flemingia macrophylla</name>
    <dbReference type="NCBI Taxonomy" id="520843"/>
    <lineage>
        <taxon>Eukaryota</taxon>
        <taxon>Viridiplantae</taxon>
        <taxon>Streptophyta</taxon>
        <taxon>Embryophyta</taxon>
        <taxon>Tracheophyta</taxon>
        <taxon>Spermatophyta</taxon>
        <taxon>Magnoliopsida</taxon>
        <taxon>eudicotyledons</taxon>
        <taxon>Gunneridae</taxon>
        <taxon>Pentapetalae</taxon>
        <taxon>rosids</taxon>
        <taxon>fabids</taxon>
        <taxon>Fabales</taxon>
        <taxon>Fabaceae</taxon>
        <taxon>Papilionoideae</taxon>
        <taxon>50 kb inversion clade</taxon>
        <taxon>NPAAA clade</taxon>
        <taxon>indigoferoid/millettioid clade</taxon>
        <taxon>Phaseoleae</taxon>
        <taxon>Flemingia</taxon>
    </lineage>
</organism>
<feature type="region of interest" description="Disordered" evidence="1">
    <location>
        <begin position="302"/>
        <end position="338"/>
    </location>
</feature>
<feature type="compositionally biased region" description="Basic and acidic residues" evidence="1">
    <location>
        <begin position="318"/>
        <end position="333"/>
    </location>
</feature>